<evidence type="ECO:0000313" key="3">
    <source>
        <dbReference type="Proteomes" id="UP001140091"/>
    </source>
</evidence>
<feature type="region of interest" description="Disordered" evidence="1">
    <location>
        <begin position="1"/>
        <end position="46"/>
    </location>
</feature>
<feature type="compositionally biased region" description="Basic and acidic residues" evidence="1">
    <location>
        <begin position="1"/>
        <end position="11"/>
    </location>
</feature>
<dbReference type="OrthoDB" id="10405567at2759"/>
<accession>A0A9W8J9Z5</accession>
<comment type="caution">
    <text evidence="2">The sequence shown here is derived from an EMBL/GenBank/DDBJ whole genome shotgun (WGS) entry which is preliminary data.</text>
</comment>
<organism evidence="2 3">
    <name type="scientific">Candolleomyces eurysporus</name>
    <dbReference type="NCBI Taxonomy" id="2828524"/>
    <lineage>
        <taxon>Eukaryota</taxon>
        <taxon>Fungi</taxon>
        <taxon>Dikarya</taxon>
        <taxon>Basidiomycota</taxon>
        <taxon>Agaricomycotina</taxon>
        <taxon>Agaricomycetes</taxon>
        <taxon>Agaricomycetidae</taxon>
        <taxon>Agaricales</taxon>
        <taxon>Agaricineae</taxon>
        <taxon>Psathyrellaceae</taxon>
        <taxon>Candolleomyces</taxon>
    </lineage>
</organism>
<gene>
    <name evidence="2" type="ORF">H1R20_g10177</name>
</gene>
<protein>
    <submittedName>
        <fullName evidence="2">Uncharacterized protein</fullName>
    </submittedName>
</protein>
<evidence type="ECO:0000256" key="1">
    <source>
        <dbReference type="SAM" id="MobiDB-lite"/>
    </source>
</evidence>
<sequence length="225" mass="24578">MQDTVTETKEDSDVEMASPDSPSVELPPLSNNPPTSFSTGTAPNPEDHERILEKMKSLTSHCQHYIELAYSTHLNALNIQAYDHRIGVILLALLELVAQRRIYSERHQGYADQMAATLQQVEGMGSVGEATGLRDAQANIDDAMRAVWGADPITPSAIPAYQEVPDHSGQPVMVIPLFRPFESKLISDAVKELGKCLAESPMSAYRALFASDEVEEGANQESVQA</sequence>
<feature type="compositionally biased region" description="Polar residues" evidence="1">
    <location>
        <begin position="32"/>
        <end position="42"/>
    </location>
</feature>
<keyword evidence="3" id="KW-1185">Reference proteome</keyword>
<dbReference type="AlphaFoldDB" id="A0A9W8J9Z5"/>
<name>A0A9W8J9Z5_9AGAR</name>
<feature type="non-terminal residue" evidence="2">
    <location>
        <position position="225"/>
    </location>
</feature>
<dbReference type="EMBL" id="JANBPK010001042">
    <property type="protein sequence ID" value="KAJ2926928.1"/>
    <property type="molecule type" value="Genomic_DNA"/>
</dbReference>
<dbReference type="Proteomes" id="UP001140091">
    <property type="component" value="Unassembled WGS sequence"/>
</dbReference>
<proteinExistence type="predicted"/>
<evidence type="ECO:0000313" key="2">
    <source>
        <dbReference type="EMBL" id="KAJ2926928.1"/>
    </source>
</evidence>
<reference evidence="2" key="1">
    <citation type="submission" date="2022-06" db="EMBL/GenBank/DDBJ databases">
        <title>Genome Sequence of Candolleomyces eurysporus.</title>
        <authorList>
            <person name="Buettner E."/>
        </authorList>
    </citation>
    <scope>NUCLEOTIDE SEQUENCE</scope>
    <source>
        <strain evidence="2">VTCC 930004</strain>
    </source>
</reference>